<evidence type="ECO:0000256" key="4">
    <source>
        <dbReference type="ARBA" id="ARBA00022842"/>
    </source>
</evidence>
<dbReference type="OrthoDB" id="6486656at2759"/>
<evidence type="ECO:0000256" key="6">
    <source>
        <dbReference type="RuleBase" id="RU366034"/>
    </source>
</evidence>
<evidence type="ECO:0000256" key="3">
    <source>
        <dbReference type="ARBA" id="ARBA00022723"/>
    </source>
</evidence>
<comment type="cofactor">
    <cofactor evidence="1 6">
        <name>Mg(2+)</name>
        <dbReference type="ChEBI" id="CHEBI:18420"/>
    </cofactor>
</comment>
<comment type="caution">
    <text evidence="7">The sequence shown here is derived from an EMBL/GenBank/DDBJ whole genome shotgun (WGS) entry which is preliminary data.</text>
</comment>
<comment type="similarity">
    <text evidence="2 6">Belongs to the terpene synthase family.</text>
</comment>
<dbReference type="InterPro" id="IPR034686">
    <property type="entry name" value="Terpene_cyclase-like_2"/>
</dbReference>
<proteinExistence type="inferred from homology"/>
<reference evidence="7 8" key="1">
    <citation type="submission" date="2019-02" db="EMBL/GenBank/DDBJ databases">
        <title>Genome sequencing of the rare red list fungi Antrodiella citrinella (Flaviporus citrinellus).</title>
        <authorList>
            <person name="Buettner E."/>
            <person name="Kellner H."/>
        </authorList>
    </citation>
    <scope>NUCLEOTIDE SEQUENCE [LARGE SCALE GENOMIC DNA]</scope>
    <source>
        <strain evidence="7 8">DSM 108506</strain>
    </source>
</reference>
<dbReference type="AlphaFoldDB" id="A0A4S4MQD8"/>
<name>A0A4S4MQD8_9APHY</name>
<evidence type="ECO:0000256" key="1">
    <source>
        <dbReference type="ARBA" id="ARBA00001946"/>
    </source>
</evidence>
<evidence type="ECO:0000313" key="7">
    <source>
        <dbReference type="EMBL" id="THH27301.1"/>
    </source>
</evidence>
<protein>
    <recommendedName>
        <fullName evidence="6">Terpene synthase</fullName>
        <ecNumber evidence="6">4.2.3.-</ecNumber>
    </recommendedName>
</protein>
<organism evidence="7 8">
    <name type="scientific">Antrodiella citrinella</name>
    <dbReference type="NCBI Taxonomy" id="2447956"/>
    <lineage>
        <taxon>Eukaryota</taxon>
        <taxon>Fungi</taxon>
        <taxon>Dikarya</taxon>
        <taxon>Basidiomycota</taxon>
        <taxon>Agaricomycotina</taxon>
        <taxon>Agaricomycetes</taxon>
        <taxon>Polyporales</taxon>
        <taxon>Steccherinaceae</taxon>
        <taxon>Antrodiella</taxon>
    </lineage>
</organism>
<dbReference type="PANTHER" id="PTHR35201:SF4">
    <property type="entry name" value="BETA-PINACENE SYNTHASE-RELATED"/>
    <property type="match status" value="1"/>
</dbReference>
<keyword evidence="3 6" id="KW-0479">Metal-binding</keyword>
<dbReference type="EMBL" id="SGPM01000263">
    <property type="protein sequence ID" value="THH27301.1"/>
    <property type="molecule type" value="Genomic_DNA"/>
</dbReference>
<evidence type="ECO:0000256" key="2">
    <source>
        <dbReference type="ARBA" id="ARBA00006333"/>
    </source>
</evidence>
<sequence length="267" mass="31065">MVREMVDIVLDAMKHPHKPRPRGEVVLGEITRQFWERGIKTASLTSQKHMLSTLADFLESLVEQAADRDEDRYRTVEEYLRRRRQNVGTKPSCVPLELGLNLADEVFHHPVLVELTDYIVEIIIIDNDIVSFNREQALGDDRYNLLTVAMRQYNTDFDGAVAWAAQYHADIERKFLLTLMRVPSCGSKMDQQVYTYVCGLANWPRCNECWSFEGARYFGDKGLEYKRTRRVPLLPKVVKTENDSRREDDVVISLVEEIEDQRSLRNP</sequence>
<evidence type="ECO:0000256" key="5">
    <source>
        <dbReference type="ARBA" id="ARBA00023239"/>
    </source>
</evidence>
<dbReference type="InterPro" id="IPR008949">
    <property type="entry name" value="Isoprenoid_synthase_dom_sf"/>
</dbReference>
<dbReference type="Gene3D" id="1.10.600.10">
    <property type="entry name" value="Farnesyl Diphosphate Synthase"/>
    <property type="match status" value="1"/>
</dbReference>
<keyword evidence="5 6" id="KW-0456">Lyase</keyword>
<dbReference type="PANTHER" id="PTHR35201">
    <property type="entry name" value="TERPENE SYNTHASE"/>
    <property type="match status" value="1"/>
</dbReference>
<accession>A0A4S4MQD8</accession>
<keyword evidence="8" id="KW-1185">Reference proteome</keyword>
<dbReference type="GO" id="GO:0010333">
    <property type="term" value="F:terpene synthase activity"/>
    <property type="evidence" value="ECO:0007669"/>
    <property type="project" value="InterPro"/>
</dbReference>
<keyword evidence="4 6" id="KW-0460">Magnesium</keyword>
<dbReference type="Proteomes" id="UP000308730">
    <property type="component" value="Unassembled WGS sequence"/>
</dbReference>
<evidence type="ECO:0000313" key="8">
    <source>
        <dbReference type="Proteomes" id="UP000308730"/>
    </source>
</evidence>
<dbReference type="GO" id="GO:0046872">
    <property type="term" value="F:metal ion binding"/>
    <property type="evidence" value="ECO:0007669"/>
    <property type="project" value="UniProtKB-KW"/>
</dbReference>
<gene>
    <name evidence="7" type="ORF">EUX98_g6890</name>
</gene>
<dbReference type="GO" id="GO:0008299">
    <property type="term" value="P:isoprenoid biosynthetic process"/>
    <property type="evidence" value="ECO:0007669"/>
    <property type="project" value="UniProtKB-ARBA"/>
</dbReference>
<dbReference type="EC" id="4.2.3.-" evidence="6"/>
<dbReference type="SUPFAM" id="SSF48576">
    <property type="entry name" value="Terpenoid synthases"/>
    <property type="match status" value="1"/>
</dbReference>
<dbReference type="Pfam" id="PF19086">
    <property type="entry name" value="Terpene_syn_C_2"/>
    <property type="match status" value="1"/>
</dbReference>